<dbReference type="Proteomes" id="UP000224203">
    <property type="component" value="Unassembled WGS sequence"/>
</dbReference>
<dbReference type="EMBL" id="NULI01000222">
    <property type="protein sequence ID" value="PGS66310.1"/>
    <property type="molecule type" value="Genomic_DNA"/>
</dbReference>
<evidence type="ECO:0000313" key="1">
    <source>
        <dbReference type="EMBL" id="PGS66310.1"/>
    </source>
</evidence>
<organism evidence="1 2">
    <name type="scientific">Bacillus cereus</name>
    <dbReference type="NCBI Taxonomy" id="1396"/>
    <lineage>
        <taxon>Bacteria</taxon>
        <taxon>Bacillati</taxon>
        <taxon>Bacillota</taxon>
        <taxon>Bacilli</taxon>
        <taxon>Bacillales</taxon>
        <taxon>Bacillaceae</taxon>
        <taxon>Bacillus</taxon>
        <taxon>Bacillus cereus group</taxon>
    </lineage>
</organism>
<feature type="non-terminal residue" evidence="1">
    <location>
        <position position="57"/>
    </location>
</feature>
<sequence>MRTIKDVFTIKNQTESSADLFIYGDIINNTGWKWDDSDIMPDDVKNILGQLDDKSNL</sequence>
<evidence type="ECO:0000313" key="2">
    <source>
        <dbReference type="Proteomes" id="UP000224203"/>
    </source>
</evidence>
<gene>
    <name evidence="1" type="ORF">COC69_28840</name>
</gene>
<accession>A0A9X7CHW1</accession>
<proteinExistence type="predicted"/>
<comment type="caution">
    <text evidence="1">The sequence shown here is derived from an EMBL/GenBank/DDBJ whole genome shotgun (WGS) entry which is preliminary data.</text>
</comment>
<protein>
    <submittedName>
        <fullName evidence="1">Peptidase</fullName>
    </submittedName>
</protein>
<reference evidence="1 2" key="1">
    <citation type="submission" date="2017-09" db="EMBL/GenBank/DDBJ databases">
        <title>Large-scale bioinformatics analysis of Bacillus genomes uncovers conserved roles of natural products in bacterial physiology.</title>
        <authorList>
            <consortium name="Agbiome Team Llc"/>
            <person name="Bleich R.M."/>
            <person name="Grubbs K.J."/>
            <person name="Santa Maria K.C."/>
            <person name="Allen S.E."/>
            <person name="Farag S."/>
            <person name="Shank E.A."/>
            <person name="Bowers A."/>
        </authorList>
    </citation>
    <scope>NUCLEOTIDE SEQUENCE [LARGE SCALE GENOMIC DNA]</scope>
    <source>
        <strain evidence="1 2">AFS041711</strain>
    </source>
</reference>
<name>A0A9X7CHW1_BACCE</name>
<dbReference type="AlphaFoldDB" id="A0A9X7CHW1"/>